<protein>
    <submittedName>
        <fullName evidence="1">Methyltransferase type 11</fullName>
    </submittedName>
</protein>
<dbReference type="CDD" id="cd02440">
    <property type="entry name" value="AdoMet_MTases"/>
    <property type="match status" value="1"/>
</dbReference>
<name>H0EAY1_9ACTN</name>
<gene>
    <name evidence="1" type="ORF">PAI11_40060</name>
</gene>
<evidence type="ECO:0000313" key="2">
    <source>
        <dbReference type="Proteomes" id="UP000005143"/>
    </source>
</evidence>
<keyword evidence="1" id="KW-0808">Transferase</keyword>
<dbReference type="Proteomes" id="UP000005143">
    <property type="component" value="Unassembled WGS sequence"/>
</dbReference>
<dbReference type="InterPro" id="IPR029063">
    <property type="entry name" value="SAM-dependent_MTases_sf"/>
</dbReference>
<dbReference type="GO" id="GO:0032259">
    <property type="term" value="P:methylation"/>
    <property type="evidence" value="ECO:0007669"/>
    <property type="project" value="UniProtKB-KW"/>
</dbReference>
<evidence type="ECO:0000313" key="1">
    <source>
        <dbReference type="EMBL" id="EHN09199.1"/>
    </source>
</evidence>
<dbReference type="SUPFAM" id="SSF53335">
    <property type="entry name" value="S-adenosyl-L-methionine-dependent methyltransferases"/>
    <property type="match status" value="1"/>
</dbReference>
<accession>H0EAY1</accession>
<comment type="caution">
    <text evidence="1">The sequence shown here is derived from an EMBL/GenBank/DDBJ whole genome shotgun (WGS) entry which is preliminary data.</text>
</comment>
<keyword evidence="1" id="KW-0489">Methyltransferase</keyword>
<dbReference type="Gene3D" id="3.40.50.150">
    <property type="entry name" value="Vaccinia Virus protein VP39"/>
    <property type="match status" value="1"/>
</dbReference>
<dbReference type="EMBL" id="AGUD01000299">
    <property type="protein sequence ID" value="EHN09199.1"/>
    <property type="molecule type" value="Genomic_DNA"/>
</dbReference>
<dbReference type="Pfam" id="PF13489">
    <property type="entry name" value="Methyltransf_23"/>
    <property type="match status" value="1"/>
</dbReference>
<sequence>MSDATSAATTPTADEVRQAVDSVPLWYHTIDLPHGISTPGWFDLRPILDKMLWPDLTGKRCLDVGTWDGFLAFEMERRGASEVVAIDIPDHTQWDVPVRGRAHVAKTLDVMVGEEKGNGFETAHRLLGSKVQRTISSVYDLTPDKVGEFDFAICGSLLLHLRDPVRALEAIRSVTRGQFLSTDFLRLRTTIMHPRKPIAQLDGDPALVQWWHPNLAGLRHMIHTAGFEITKQSRPYAIPLGVGHPPVTALKDKAFGLGRRALLGRDGLPHVAILTEPSRLD</sequence>
<keyword evidence="2" id="KW-1185">Reference proteome</keyword>
<reference evidence="1 2" key="1">
    <citation type="journal article" date="2013" name="Biodegradation">
        <title>Quantitative proteomic analysis of ibuprofen-degrading Patulibacter sp. strain I11.</title>
        <authorList>
            <person name="Almeida B."/>
            <person name="Kjeldal H."/>
            <person name="Lolas I."/>
            <person name="Knudsen A.D."/>
            <person name="Carvalho G."/>
            <person name="Nielsen K.L."/>
            <person name="Barreto Crespo M.T."/>
            <person name="Stensballe A."/>
            <person name="Nielsen J.L."/>
        </authorList>
    </citation>
    <scope>NUCLEOTIDE SEQUENCE [LARGE SCALE GENOMIC DNA]</scope>
    <source>
        <strain evidence="1 2">I11</strain>
    </source>
</reference>
<dbReference type="OrthoDB" id="9765084at2"/>
<dbReference type="AlphaFoldDB" id="H0EAY1"/>
<proteinExistence type="predicted"/>
<dbReference type="GO" id="GO:0008168">
    <property type="term" value="F:methyltransferase activity"/>
    <property type="evidence" value="ECO:0007669"/>
    <property type="project" value="UniProtKB-KW"/>
</dbReference>
<organism evidence="1 2">
    <name type="scientific">Patulibacter medicamentivorans</name>
    <dbReference type="NCBI Taxonomy" id="1097667"/>
    <lineage>
        <taxon>Bacteria</taxon>
        <taxon>Bacillati</taxon>
        <taxon>Actinomycetota</taxon>
        <taxon>Thermoleophilia</taxon>
        <taxon>Solirubrobacterales</taxon>
        <taxon>Patulibacteraceae</taxon>
        <taxon>Patulibacter</taxon>
    </lineage>
</organism>
<dbReference type="RefSeq" id="WP_007578552.1">
    <property type="nucleotide sequence ID" value="NZ_AGUD01000299.1"/>
</dbReference>